<dbReference type="PROSITE" id="PS50181">
    <property type="entry name" value="FBOX"/>
    <property type="match status" value="1"/>
</dbReference>
<feature type="region of interest" description="Disordered" evidence="1">
    <location>
        <begin position="1"/>
        <end position="25"/>
    </location>
</feature>
<proteinExistence type="predicted"/>
<dbReference type="AlphaFoldDB" id="A0A4Y7TB73"/>
<keyword evidence="4" id="KW-1185">Reference proteome</keyword>
<reference evidence="3 4" key="1">
    <citation type="journal article" date="2019" name="Nat. Ecol. Evol.">
        <title>Megaphylogeny resolves global patterns of mushroom evolution.</title>
        <authorList>
            <person name="Varga T."/>
            <person name="Krizsan K."/>
            <person name="Foldi C."/>
            <person name="Dima B."/>
            <person name="Sanchez-Garcia M."/>
            <person name="Sanchez-Ramirez S."/>
            <person name="Szollosi G.J."/>
            <person name="Szarkandi J.G."/>
            <person name="Papp V."/>
            <person name="Albert L."/>
            <person name="Andreopoulos W."/>
            <person name="Angelini C."/>
            <person name="Antonin V."/>
            <person name="Barry K.W."/>
            <person name="Bougher N.L."/>
            <person name="Buchanan P."/>
            <person name="Buyck B."/>
            <person name="Bense V."/>
            <person name="Catcheside P."/>
            <person name="Chovatia M."/>
            <person name="Cooper J."/>
            <person name="Damon W."/>
            <person name="Desjardin D."/>
            <person name="Finy P."/>
            <person name="Geml J."/>
            <person name="Haridas S."/>
            <person name="Hughes K."/>
            <person name="Justo A."/>
            <person name="Karasinski D."/>
            <person name="Kautmanova I."/>
            <person name="Kiss B."/>
            <person name="Kocsube S."/>
            <person name="Kotiranta H."/>
            <person name="LaButti K.M."/>
            <person name="Lechner B.E."/>
            <person name="Liimatainen K."/>
            <person name="Lipzen A."/>
            <person name="Lukacs Z."/>
            <person name="Mihaltcheva S."/>
            <person name="Morgado L.N."/>
            <person name="Niskanen T."/>
            <person name="Noordeloos M.E."/>
            <person name="Ohm R.A."/>
            <person name="Ortiz-Santana B."/>
            <person name="Ovrebo C."/>
            <person name="Racz N."/>
            <person name="Riley R."/>
            <person name="Savchenko A."/>
            <person name="Shiryaev A."/>
            <person name="Soop K."/>
            <person name="Spirin V."/>
            <person name="Szebenyi C."/>
            <person name="Tomsovsky M."/>
            <person name="Tulloss R.E."/>
            <person name="Uehling J."/>
            <person name="Grigoriev I.V."/>
            <person name="Vagvolgyi C."/>
            <person name="Papp T."/>
            <person name="Martin F.M."/>
            <person name="Miettinen O."/>
            <person name="Hibbett D.S."/>
            <person name="Nagy L.G."/>
        </authorList>
    </citation>
    <scope>NUCLEOTIDE SEQUENCE [LARGE SCALE GENOMIC DNA]</scope>
    <source>
        <strain evidence="3 4">FP101781</strain>
    </source>
</reference>
<dbReference type="EMBL" id="QPFP01000019">
    <property type="protein sequence ID" value="TEB31423.1"/>
    <property type="molecule type" value="Genomic_DNA"/>
</dbReference>
<dbReference type="InterPro" id="IPR001810">
    <property type="entry name" value="F-box_dom"/>
</dbReference>
<sequence length="616" mass="68035">MSTYLQPRRERGRGRSPQSPARPNRFQTIPTELVLLILDFLPTPDVYAFAFTCLALHQVALQVYLERYSGELVWGSVVCPEVAKGLATALYRPTLRKLVYVHCLGGGKLGSLSDGTKRRGPMLQKLLTSVDVENVELRSANGYPTGRAEDLLTNASADDSGANNPTARLIRAVEASANEWISLLDAFISKTKCRSLTVEIMTLGLDFPSLQAIEEEVLCQWYRPWTPKYLQRWLKEAVAAPVRWVGLVEAPNLERFYVHSESLFHPRLMSWTFTTLASSPSLTSISFDQMRHFGPQTWELILPCIMIPNLKQLSINLCSLRPVDMYAFLHRHPTIEELRLGRGLPNPDATASLPMSKRRPWSRNATSSGSGFLPALRTLVASPEYVVAFLSSPLHPFSSIKKVVVEYRAKHVGKFTVKGVNHDLAPVCLRLKSVQQVVLQLHGNGGTVDWIVGSPNAANTLAAAATSAGEASSRIDAHQGLTFVSSCVTTVEFKANVYVLPESITVALPTWLSAFSKLRAFSLTTLASDSSSPFASFDQPLSSMHPFSTQGRQATGRRRGSGGEEGTMILDGHSWQRGMYTNIFLSSLVRSCPGIRKVEVDGREVDLPTRRIAKLR</sequence>
<gene>
    <name evidence="3" type="ORF">FA13DRAFT_367421</name>
</gene>
<dbReference type="Proteomes" id="UP000298030">
    <property type="component" value="Unassembled WGS sequence"/>
</dbReference>
<name>A0A4Y7TB73_COPMI</name>
<dbReference type="SUPFAM" id="SSF81383">
    <property type="entry name" value="F-box domain"/>
    <property type="match status" value="1"/>
</dbReference>
<feature type="region of interest" description="Disordered" evidence="1">
    <location>
        <begin position="545"/>
        <end position="567"/>
    </location>
</feature>
<dbReference type="InterPro" id="IPR032675">
    <property type="entry name" value="LRR_dom_sf"/>
</dbReference>
<dbReference type="SUPFAM" id="SSF52047">
    <property type="entry name" value="RNI-like"/>
    <property type="match status" value="1"/>
</dbReference>
<evidence type="ECO:0000313" key="4">
    <source>
        <dbReference type="Proteomes" id="UP000298030"/>
    </source>
</evidence>
<evidence type="ECO:0000313" key="3">
    <source>
        <dbReference type="EMBL" id="TEB31423.1"/>
    </source>
</evidence>
<protein>
    <recommendedName>
        <fullName evidence="2">F-box domain-containing protein</fullName>
    </recommendedName>
</protein>
<evidence type="ECO:0000256" key="1">
    <source>
        <dbReference type="SAM" id="MobiDB-lite"/>
    </source>
</evidence>
<accession>A0A4Y7TB73</accession>
<dbReference type="OrthoDB" id="2635672at2759"/>
<organism evidence="3 4">
    <name type="scientific">Coprinellus micaceus</name>
    <name type="common">Glistening ink-cap mushroom</name>
    <name type="synonym">Coprinus micaceus</name>
    <dbReference type="NCBI Taxonomy" id="71717"/>
    <lineage>
        <taxon>Eukaryota</taxon>
        <taxon>Fungi</taxon>
        <taxon>Dikarya</taxon>
        <taxon>Basidiomycota</taxon>
        <taxon>Agaricomycotina</taxon>
        <taxon>Agaricomycetes</taxon>
        <taxon>Agaricomycetidae</taxon>
        <taxon>Agaricales</taxon>
        <taxon>Agaricineae</taxon>
        <taxon>Psathyrellaceae</taxon>
        <taxon>Coprinellus</taxon>
    </lineage>
</organism>
<feature type="domain" description="F-box" evidence="2">
    <location>
        <begin position="23"/>
        <end position="77"/>
    </location>
</feature>
<dbReference type="Gene3D" id="3.80.10.10">
    <property type="entry name" value="Ribonuclease Inhibitor"/>
    <property type="match status" value="1"/>
</dbReference>
<evidence type="ECO:0000259" key="2">
    <source>
        <dbReference type="PROSITE" id="PS50181"/>
    </source>
</evidence>
<feature type="compositionally biased region" description="Polar residues" evidence="1">
    <location>
        <begin position="16"/>
        <end position="25"/>
    </location>
</feature>
<comment type="caution">
    <text evidence="3">The sequence shown here is derived from an EMBL/GenBank/DDBJ whole genome shotgun (WGS) entry which is preliminary data.</text>
</comment>
<dbReference type="InterPro" id="IPR036047">
    <property type="entry name" value="F-box-like_dom_sf"/>
</dbReference>